<dbReference type="GO" id="GO:0006285">
    <property type="term" value="P:base-excision repair, AP site formation"/>
    <property type="evidence" value="ECO:0007669"/>
    <property type="project" value="TreeGrafter"/>
</dbReference>
<feature type="binding site" evidence="12">
    <location>
        <position position="208"/>
    </location>
    <ligand>
        <name>[4Fe-4S] cluster</name>
        <dbReference type="ChEBI" id="CHEBI:49883"/>
    </ligand>
</feature>
<feature type="binding site" evidence="12">
    <location>
        <position position="201"/>
    </location>
    <ligand>
        <name>[4Fe-4S] cluster</name>
        <dbReference type="ChEBI" id="CHEBI:49883"/>
    </ligand>
</feature>
<feature type="binding site" evidence="12">
    <location>
        <position position="217"/>
    </location>
    <ligand>
        <name>[4Fe-4S] cluster</name>
        <dbReference type="ChEBI" id="CHEBI:49883"/>
    </ligand>
</feature>
<keyword evidence="14" id="KW-0540">Nuclease</keyword>
<dbReference type="FunFam" id="1.10.1670.10:FF:000001">
    <property type="entry name" value="Endonuclease III"/>
    <property type="match status" value="1"/>
</dbReference>
<dbReference type="GO" id="GO:0140078">
    <property type="term" value="F:class I DNA-(apurinic or apyrimidinic site) endonuclease activity"/>
    <property type="evidence" value="ECO:0007669"/>
    <property type="project" value="UniProtKB-EC"/>
</dbReference>
<keyword evidence="11 12" id="KW-0326">Glycosidase</keyword>
<dbReference type="Proteomes" id="UP000095200">
    <property type="component" value="Unassembled WGS sequence"/>
</dbReference>
<dbReference type="Pfam" id="PF00730">
    <property type="entry name" value="HhH-GPD"/>
    <property type="match status" value="1"/>
</dbReference>
<dbReference type="PIRSF" id="PIRSF001435">
    <property type="entry name" value="Nth"/>
    <property type="match status" value="1"/>
</dbReference>
<keyword evidence="10 12" id="KW-0456">Lyase</keyword>
<evidence type="ECO:0000259" key="13">
    <source>
        <dbReference type="SMART" id="SM00478"/>
    </source>
</evidence>
<evidence type="ECO:0000256" key="9">
    <source>
        <dbReference type="ARBA" id="ARBA00023204"/>
    </source>
</evidence>
<name>A0A194AFV9_9BACT</name>
<dbReference type="InterPro" id="IPR003651">
    <property type="entry name" value="Endonuclease3_FeS-loop_motif"/>
</dbReference>
<evidence type="ECO:0000256" key="2">
    <source>
        <dbReference type="ARBA" id="ARBA00022485"/>
    </source>
</evidence>
<dbReference type="CDD" id="cd00056">
    <property type="entry name" value="ENDO3c"/>
    <property type="match status" value="1"/>
</dbReference>
<dbReference type="PANTHER" id="PTHR10359:SF18">
    <property type="entry name" value="ENDONUCLEASE III"/>
    <property type="match status" value="1"/>
</dbReference>
<dbReference type="SMART" id="SM00525">
    <property type="entry name" value="FES"/>
    <property type="match status" value="1"/>
</dbReference>
<organism evidence="14 15">
    <name type="scientific">Desulfoplanes formicivorans</name>
    <dbReference type="NCBI Taxonomy" id="1592317"/>
    <lineage>
        <taxon>Bacteria</taxon>
        <taxon>Pseudomonadati</taxon>
        <taxon>Thermodesulfobacteriota</taxon>
        <taxon>Desulfovibrionia</taxon>
        <taxon>Desulfovibrionales</taxon>
        <taxon>Desulfoplanaceae</taxon>
        <taxon>Desulfoplanes</taxon>
    </lineage>
</organism>
<protein>
    <recommendedName>
        <fullName evidence="12">Endonuclease III</fullName>
        <ecNumber evidence="12">4.2.99.18</ecNumber>
    </recommendedName>
    <alternativeName>
        <fullName evidence="12">DNA-(apurinic or apyrimidinic site) lyase</fullName>
    </alternativeName>
</protein>
<dbReference type="EC" id="4.2.99.18" evidence="12"/>
<dbReference type="FunFam" id="1.10.340.30:FF:000001">
    <property type="entry name" value="Endonuclease III"/>
    <property type="match status" value="1"/>
</dbReference>
<dbReference type="EMBL" id="BDFE01000006">
    <property type="protein sequence ID" value="GAU07654.1"/>
    <property type="molecule type" value="Genomic_DNA"/>
</dbReference>
<dbReference type="NCBIfam" id="TIGR01083">
    <property type="entry name" value="nth"/>
    <property type="match status" value="1"/>
</dbReference>
<dbReference type="GO" id="GO:0003677">
    <property type="term" value="F:DNA binding"/>
    <property type="evidence" value="ECO:0007669"/>
    <property type="project" value="UniProtKB-UniRule"/>
</dbReference>
<dbReference type="InterPro" id="IPR003265">
    <property type="entry name" value="HhH-GPD_domain"/>
</dbReference>
<sequence length="231" mass="25577">MNSSHKQNNQQPTEVQARAAIVLDRLLKRYPRPTSALNWSTPWELLVATALSAQCTDKRVNMVTPVLFARWPDVASMAQADPREVEKVIYSTGFYKNKAKNLIHAARTIMNTFAGQVPQSMAELITLGGVARKTANIILSNAFGIHEGIAVDTHVKRIALRLGLTESTNPIRVEKDLMPLVPRQHWGNINHCLVLFGRKVCKARGPLCTACDLTDICPRIGIPSEDTSSKK</sequence>
<dbReference type="SUPFAM" id="SSF48150">
    <property type="entry name" value="DNA-glycosylase"/>
    <property type="match status" value="1"/>
</dbReference>
<evidence type="ECO:0000256" key="6">
    <source>
        <dbReference type="ARBA" id="ARBA00023004"/>
    </source>
</evidence>
<keyword evidence="14" id="KW-0255">Endonuclease</keyword>
<proteinExistence type="inferred from homology"/>
<evidence type="ECO:0000256" key="5">
    <source>
        <dbReference type="ARBA" id="ARBA00022801"/>
    </source>
</evidence>
<reference evidence="15" key="1">
    <citation type="submission" date="2016-06" db="EMBL/GenBank/DDBJ databases">
        <title>Draft genome sequence of Desulfoplanes formicivorans strain Pf12B.</title>
        <authorList>
            <person name="Watanabe M."/>
            <person name="Kojima H."/>
            <person name="Fukui M."/>
        </authorList>
    </citation>
    <scope>NUCLEOTIDE SEQUENCE [LARGE SCALE GENOMIC DNA]</scope>
    <source>
        <strain evidence="15">Pf12B</strain>
    </source>
</reference>
<evidence type="ECO:0000256" key="12">
    <source>
        <dbReference type="HAMAP-Rule" id="MF_00942"/>
    </source>
</evidence>
<dbReference type="STRING" id="1592317.DPF_0349"/>
<dbReference type="GO" id="GO:0051539">
    <property type="term" value="F:4 iron, 4 sulfur cluster binding"/>
    <property type="evidence" value="ECO:0007669"/>
    <property type="project" value="UniProtKB-UniRule"/>
</dbReference>
<evidence type="ECO:0000256" key="7">
    <source>
        <dbReference type="ARBA" id="ARBA00023014"/>
    </source>
</evidence>
<dbReference type="GO" id="GO:0046872">
    <property type="term" value="F:metal ion binding"/>
    <property type="evidence" value="ECO:0007669"/>
    <property type="project" value="UniProtKB-KW"/>
</dbReference>
<keyword evidence="9 12" id="KW-0234">DNA repair</keyword>
<evidence type="ECO:0000313" key="15">
    <source>
        <dbReference type="Proteomes" id="UP000095200"/>
    </source>
</evidence>
<dbReference type="InterPro" id="IPR023170">
    <property type="entry name" value="HhH_base_excis_C"/>
</dbReference>
<keyword evidence="8 12" id="KW-0238">DNA-binding</keyword>
<dbReference type="SMART" id="SM00478">
    <property type="entry name" value="ENDO3c"/>
    <property type="match status" value="1"/>
</dbReference>
<dbReference type="InterPro" id="IPR011257">
    <property type="entry name" value="DNA_glycosylase"/>
</dbReference>
<feature type="domain" description="HhH-GPD" evidence="13">
    <location>
        <begin position="51"/>
        <end position="199"/>
    </location>
</feature>
<evidence type="ECO:0000256" key="3">
    <source>
        <dbReference type="ARBA" id="ARBA00022723"/>
    </source>
</evidence>
<evidence type="ECO:0000256" key="1">
    <source>
        <dbReference type="ARBA" id="ARBA00008343"/>
    </source>
</evidence>
<comment type="function">
    <text evidence="12">DNA repair enzyme that has both DNA N-glycosylase activity and AP-lyase activity. The DNA N-glycosylase activity releases various damaged pyrimidines from DNA by cleaving the N-glycosidic bond, leaving an AP (apurinic/apyrimidinic) site. The AP-lyase activity cleaves the phosphodiester bond 3' to the AP site by a beta-elimination, leaving a 3'-terminal unsaturated sugar and a product with a terminal 5'-phosphate.</text>
</comment>
<keyword evidence="7 12" id="KW-0411">Iron-sulfur</keyword>
<accession>A0A194AFV9</accession>
<dbReference type="AlphaFoldDB" id="A0A194AFV9"/>
<feature type="binding site" evidence="12">
    <location>
        <position position="211"/>
    </location>
    <ligand>
        <name>[4Fe-4S] cluster</name>
        <dbReference type="ChEBI" id="CHEBI:49883"/>
    </ligand>
</feature>
<keyword evidence="2 12" id="KW-0004">4Fe-4S</keyword>
<keyword evidence="5 12" id="KW-0378">Hydrolase</keyword>
<dbReference type="HAMAP" id="MF_00942">
    <property type="entry name" value="Nth"/>
    <property type="match status" value="1"/>
</dbReference>
<keyword evidence="15" id="KW-1185">Reference proteome</keyword>
<comment type="similarity">
    <text evidence="1 12">Belongs to the Nth/MutY family.</text>
</comment>
<dbReference type="InterPro" id="IPR005759">
    <property type="entry name" value="Nth"/>
</dbReference>
<comment type="cofactor">
    <cofactor evidence="12">
        <name>[4Fe-4S] cluster</name>
        <dbReference type="ChEBI" id="CHEBI:49883"/>
    </cofactor>
    <text evidence="12">Binds 1 [4Fe-4S] cluster.</text>
</comment>
<comment type="catalytic activity">
    <reaction evidence="12">
        <text>2'-deoxyribonucleotide-(2'-deoxyribose 5'-phosphate)-2'-deoxyribonucleotide-DNA = a 3'-end 2'-deoxyribonucleotide-(2,3-dehydro-2,3-deoxyribose 5'-phosphate)-DNA + a 5'-end 5'-phospho-2'-deoxyribonucleoside-DNA + H(+)</text>
        <dbReference type="Rhea" id="RHEA:66592"/>
        <dbReference type="Rhea" id="RHEA-COMP:13180"/>
        <dbReference type="Rhea" id="RHEA-COMP:16897"/>
        <dbReference type="Rhea" id="RHEA-COMP:17067"/>
        <dbReference type="ChEBI" id="CHEBI:15378"/>
        <dbReference type="ChEBI" id="CHEBI:136412"/>
        <dbReference type="ChEBI" id="CHEBI:157695"/>
        <dbReference type="ChEBI" id="CHEBI:167181"/>
        <dbReference type="EC" id="4.2.99.18"/>
    </reaction>
</comment>
<evidence type="ECO:0000256" key="4">
    <source>
        <dbReference type="ARBA" id="ARBA00022763"/>
    </source>
</evidence>
<dbReference type="RefSeq" id="WP_069857164.1">
    <property type="nucleotide sequence ID" value="NZ_BDFE01000006.1"/>
</dbReference>
<evidence type="ECO:0000256" key="11">
    <source>
        <dbReference type="ARBA" id="ARBA00023295"/>
    </source>
</evidence>
<dbReference type="PANTHER" id="PTHR10359">
    <property type="entry name" value="A/G-SPECIFIC ADENINE GLYCOSYLASE/ENDONUCLEASE III"/>
    <property type="match status" value="1"/>
</dbReference>
<evidence type="ECO:0000256" key="10">
    <source>
        <dbReference type="ARBA" id="ARBA00023239"/>
    </source>
</evidence>
<dbReference type="Gene3D" id="1.10.340.30">
    <property type="entry name" value="Hypothetical protein, domain 2"/>
    <property type="match status" value="1"/>
</dbReference>
<keyword evidence="6 12" id="KW-0408">Iron</keyword>
<evidence type="ECO:0000313" key="14">
    <source>
        <dbReference type="EMBL" id="GAU07654.1"/>
    </source>
</evidence>
<dbReference type="GO" id="GO:0019104">
    <property type="term" value="F:DNA N-glycosylase activity"/>
    <property type="evidence" value="ECO:0007669"/>
    <property type="project" value="UniProtKB-UniRule"/>
</dbReference>
<keyword evidence="3 12" id="KW-0479">Metal-binding</keyword>
<gene>
    <name evidence="12" type="primary">nth</name>
    <name evidence="14" type="ORF">DPF_0349</name>
</gene>
<evidence type="ECO:0000256" key="8">
    <source>
        <dbReference type="ARBA" id="ARBA00023125"/>
    </source>
</evidence>
<dbReference type="Gene3D" id="1.10.1670.10">
    <property type="entry name" value="Helix-hairpin-Helix base-excision DNA repair enzymes (C-terminal)"/>
    <property type="match status" value="1"/>
</dbReference>
<keyword evidence="4 12" id="KW-0227">DNA damage</keyword>
<comment type="caution">
    <text evidence="14">The sequence shown here is derived from an EMBL/GenBank/DDBJ whole genome shotgun (WGS) entry which is preliminary data.</text>
</comment>